<gene>
    <name evidence="3" type="ORF">B2J93_7341</name>
</gene>
<comment type="caution">
    <text evidence="3">The sequence shown here is derived from an EMBL/GenBank/DDBJ whole genome shotgun (WGS) entry which is preliminary data.</text>
</comment>
<dbReference type="GO" id="GO:0008270">
    <property type="term" value="F:zinc ion binding"/>
    <property type="evidence" value="ECO:0007669"/>
    <property type="project" value="InterPro"/>
</dbReference>
<protein>
    <recommendedName>
        <fullName evidence="2">Alcohol dehydrogenase-like N-terminal domain-containing protein</fullName>
    </recommendedName>
</protein>
<dbReference type="InterPro" id="IPR002328">
    <property type="entry name" value="ADH_Zn_CS"/>
</dbReference>
<dbReference type="PROSITE" id="PS00059">
    <property type="entry name" value="ADH_ZINC"/>
    <property type="match status" value="1"/>
</dbReference>
<feature type="domain" description="Alcohol dehydrogenase-like N-terminal" evidence="2">
    <location>
        <begin position="64"/>
        <end position="112"/>
    </location>
</feature>
<dbReference type="OrthoDB" id="1879366at2759"/>
<dbReference type="Proteomes" id="UP000242519">
    <property type="component" value="Unassembled WGS sequence"/>
</dbReference>
<organism evidence="3 4">
    <name type="scientific">Diplocarpon coronariae</name>
    <dbReference type="NCBI Taxonomy" id="2795749"/>
    <lineage>
        <taxon>Eukaryota</taxon>
        <taxon>Fungi</taxon>
        <taxon>Dikarya</taxon>
        <taxon>Ascomycota</taxon>
        <taxon>Pezizomycotina</taxon>
        <taxon>Leotiomycetes</taxon>
        <taxon>Helotiales</taxon>
        <taxon>Drepanopezizaceae</taxon>
        <taxon>Diplocarpon</taxon>
    </lineage>
</organism>
<dbReference type="Pfam" id="PF08240">
    <property type="entry name" value="ADH_N"/>
    <property type="match status" value="1"/>
</dbReference>
<dbReference type="SUPFAM" id="SSF50129">
    <property type="entry name" value="GroES-like"/>
    <property type="match status" value="1"/>
</dbReference>
<dbReference type="InParanoid" id="A0A218Z716"/>
<evidence type="ECO:0000259" key="2">
    <source>
        <dbReference type="Pfam" id="PF08240"/>
    </source>
</evidence>
<evidence type="ECO:0000256" key="1">
    <source>
        <dbReference type="ARBA" id="ARBA00023002"/>
    </source>
</evidence>
<proteinExistence type="predicted"/>
<dbReference type="Gene3D" id="3.90.180.10">
    <property type="entry name" value="Medium-chain alcohol dehydrogenases, catalytic domain"/>
    <property type="match status" value="1"/>
</dbReference>
<reference evidence="3 4" key="1">
    <citation type="submission" date="2017-04" db="EMBL/GenBank/DDBJ databases">
        <title>Draft genome sequence of Marssonina coronaria NL1: causal agent of apple blotch.</title>
        <authorList>
            <person name="Cheng Q."/>
        </authorList>
    </citation>
    <scope>NUCLEOTIDE SEQUENCE [LARGE SCALE GENOMIC DNA]</scope>
    <source>
        <strain evidence="3 4">NL1</strain>
    </source>
</reference>
<dbReference type="EMBL" id="MZNU01000176">
    <property type="protein sequence ID" value="OWP03323.1"/>
    <property type="molecule type" value="Genomic_DNA"/>
</dbReference>
<dbReference type="InterPro" id="IPR011032">
    <property type="entry name" value="GroES-like_sf"/>
</dbReference>
<evidence type="ECO:0000313" key="3">
    <source>
        <dbReference type="EMBL" id="OWP03323.1"/>
    </source>
</evidence>
<name>A0A218Z716_9HELO</name>
<keyword evidence="1" id="KW-0560">Oxidoreductase</keyword>
<dbReference type="AlphaFoldDB" id="A0A218Z716"/>
<evidence type="ECO:0000313" key="4">
    <source>
        <dbReference type="Proteomes" id="UP000242519"/>
    </source>
</evidence>
<keyword evidence="4" id="KW-1185">Reference proteome</keyword>
<dbReference type="GO" id="GO:0016491">
    <property type="term" value="F:oxidoreductase activity"/>
    <property type="evidence" value="ECO:0007669"/>
    <property type="project" value="UniProtKB-KW"/>
</dbReference>
<accession>A0A218Z716</accession>
<dbReference type="STRING" id="503106.A0A218Z716"/>
<dbReference type="InterPro" id="IPR013154">
    <property type="entry name" value="ADH-like_N"/>
</dbReference>
<sequence>MTAPNPGLRSEAAAEWEGQLERLLCALRDMTHLTSTPSCSTLSDPKNWTDFQLNELTPKPFGDLDVDIKIQACGVCASDLFTTSGGCGEQHCPLRAGHEIVGIAIRVGPKVTLVIKSASKSV</sequence>